<protein>
    <submittedName>
        <fullName evidence="3">Uncharacterized protein</fullName>
    </submittedName>
</protein>
<dbReference type="AlphaFoldDB" id="A0A8T0QDU2"/>
<evidence type="ECO:0000313" key="4">
    <source>
        <dbReference type="Proteomes" id="UP000823388"/>
    </source>
</evidence>
<organism evidence="3 4">
    <name type="scientific">Panicum virgatum</name>
    <name type="common">Blackwell switchgrass</name>
    <dbReference type="NCBI Taxonomy" id="38727"/>
    <lineage>
        <taxon>Eukaryota</taxon>
        <taxon>Viridiplantae</taxon>
        <taxon>Streptophyta</taxon>
        <taxon>Embryophyta</taxon>
        <taxon>Tracheophyta</taxon>
        <taxon>Spermatophyta</taxon>
        <taxon>Magnoliopsida</taxon>
        <taxon>Liliopsida</taxon>
        <taxon>Poales</taxon>
        <taxon>Poaceae</taxon>
        <taxon>PACMAD clade</taxon>
        <taxon>Panicoideae</taxon>
        <taxon>Panicodae</taxon>
        <taxon>Paniceae</taxon>
        <taxon>Panicinae</taxon>
        <taxon>Panicum</taxon>
        <taxon>Panicum sect. Hiantes</taxon>
    </lineage>
</organism>
<evidence type="ECO:0000256" key="1">
    <source>
        <dbReference type="SAM" id="MobiDB-lite"/>
    </source>
</evidence>
<feature type="signal peptide" evidence="2">
    <location>
        <begin position="1"/>
        <end position="23"/>
    </location>
</feature>
<feature type="compositionally biased region" description="Basic residues" evidence="1">
    <location>
        <begin position="100"/>
        <end position="114"/>
    </location>
</feature>
<feature type="region of interest" description="Disordered" evidence="1">
    <location>
        <begin position="16"/>
        <end position="138"/>
    </location>
</feature>
<keyword evidence="4" id="KW-1185">Reference proteome</keyword>
<reference evidence="3" key="1">
    <citation type="submission" date="2020-05" db="EMBL/GenBank/DDBJ databases">
        <title>WGS assembly of Panicum virgatum.</title>
        <authorList>
            <person name="Lovell J.T."/>
            <person name="Jenkins J."/>
            <person name="Shu S."/>
            <person name="Juenger T.E."/>
            <person name="Schmutz J."/>
        </authorList>
    </citation>
    <scope>NUCLEOTIDE SEQUENCE</scope>
    <source>
        <strain evidence="3">AP13</strain>
    </source>
</reference>
<evidence type="ECO:0000256" key="2">
    <source>
        <dbReference type="SAM" id="SignalP"/>
    </source>
</evidence>
<dbReference type="Proteomes" id="UP000823388">
    <property type="component" value="Chromosome 7K"/>
</dbReference>
<comment type="caution">
    <text evidence="3">The sequence shown here is derived from an EMBL/GenBank/DDBJ whole genome shotgun (WGS) entry which is preliminary data.</text>
</comment>
<feature type="chain" id="PRO_5035857991" evidence="2">
    <location>
        <begin position="24"/>
        <end position="138"/>
    </location>
</feature>
<dbReference type="EMBL" id="CM029049">
    <property type="protein sequence ID" value="KAG2571378.1"/>
    <property type="molecule type" value="Genomic_DNA"/>
</dbReference>
<evidence type="ECO:0000313" key="3">
    <source>
        <dbReference type="EMBL" id="KAG2571378.1"/>
    </source>
</evidence>
<name>A0A8T0QDU2_PANVG</name>
<sequence length="138" mass="14693">MARMVTTASTLLLSLLSGRHGSGRSGCRGGRAEGHHGRGRQQGGAVPGPVRGGRAQPPPPPQRRRGDQQRPRHRPPLLRSSGRGAGAGRLRRGVLPQGHRAGRPRRQAVRRRGGRQGVAQVQGARLLHAFPQVGAPPR</sequence>
<accession>A0A8T0QDU2</accession>
<keyword evidence="2" id="KW-0732">Signal</keyword>
<gene>
    <name evidence="3" type="ORF">PVAP13_7KG005800</name>
</gene>
<proteinExistence type="predicted"/>